<organism evidence="1 2">
    <name type="scientific">Brooklawnia propionicigenes</name>
    <dbReference type="NCBI Taxonomy" id="3041175"/>
    <lineage>
        <taxon>Bacteria</taxon>
        <taxon>Bacillati</taxon>
        <taxon>Actinomycetota</taxon>
        <taxon>Actinomycetes</taxon>
        <taxon>Propionibacteriales</taxon>
        <taxon>Propionibacteriaceae</taxon>
        <taxon>Brooklawnia</taxon>
    </lineage>
</organism>
<dbReference type="KEGG" id="broo:brsh051_10100"/>
<accession>A0AAN0KD93</accession>
<dbReference type="EMBL" id="AP028056">
    <property type="protein sequence ID" value="BEH01729.1"/>
    <property type="molecule type" value="Genomic_DNA"/>
</dbReference>
<reference evidence="1" key="1">
    <citation type="journal article" date="2024" name="Int. J. Syst. Evol. Microbiol.">
        <title>Brooklawnia propionicigenes sp. nov., a facultatively anaerobic, propionate-producing bacterium isolated from a methanogenic reactor treating waste from cattle farms.</title>
        <authorList>
            <person name="Akita Y."/>
            <person name="Ueki A."/>
            <person name="Tonouchi A."/>
            <person name="Sugawara Y."/>
            <person name="Honma S."/>
            <person name="Kaku N."/>
            <person name="Ueki K."/>
        </authorList>
    </citation>
    <scope>NUCLEOTIDE SEQUENCE</scope>
    <source>
        <strain evidence="1">SH051</strain>
    </source>
</reference>
<protein>
    <submittedName>
        <fullName evidence="1">Uncharacterized protein</fullName>
    </submittedName>
</protein>
<proteinExistence type="predicted"/>
<sequence>MAGDQATQAGPLVVGFPAPGTRVQKAYHDLWDAQNGSEERKKKLGNPANLPRPWDPTTCLERGLRWEVWLWLDQVAEWINTEYVWEGSGGGCIPPCWPLHPHLVHELAVVADQRRRAGHAPTSDILENWHRYVLPGFIDRMRQRLKQSCDDDHQPWPSRSRYTRHTSEEGSALRLRAFEVDLFALAHDEDPRASGHQLTLLDGGDLIDPATGEVL</sequence>
<name>A0AAN0KD93_9ACTN</name>
<gene>
    <name evidence="1" type="ORF">brsh051_10100</name>
</gene>
<keyword evidence="2" id="KW-1185">Reference proteome</keyword>
<evidence type="ECO:0000313" key="1">
    <source>
        <dbReference type="EMBL" id="BEH01729.1"/>
    </source>
</evidence>
<dbReference type="AlphaFoldDB" id="A0AAN0KD93"/>
<dbReference type="Proteomes" id="UP001431656">
    <property type="component" value="Chromosome"/>
</dbReference>
<evidence type="ECO:0000313" key="2">
    <source>
        <dbReference type="Proteomes" id="UP001431656"/>
    </source>
</evidence>
<dbReference type="RefSeq" id="WP_286268059.1">
    <property type="nucleotide sequence ID" value="NZ_AP028056.1"/>
</dbReference>